<comment type="catalytic activity">
    <reaction evidence="4 5">
        <text>shikimate + NADP(+) = 3-dehydroshikimate + NADPH + H(+)</text>
        <dbReference type="Rhea" id="RHEA:17737"/>
        <dbReference type="ChEBI" id="CHEBI:15378"/>
        <dbReference type="ChEBI" id="CHEBI:16630"/>
        <dbReference type="ChEBI" id="CHEBI:36208"/>
        <dbReference type="ChEBI" id="CHEBI:57783"/>
        <dbReference type="ChEBI" id="CHEBI:58349"/>
        <dbReference type="EC" id="1.1.1.25"/>
    </reaction>
</comment>
<keyword evidence="5" id="KW-0028">Amino-acid biosynthesis</keyword>
<feature type="binding site" evidence="5">
    <location>
        <position position="272"/>
    </location>
    <ligand>
        <name>shikimate</name>
        <dbReference type="ChEBI" id="CHEBI:36208"/>
    </ligand>
</feature>
<feature type="binding site" evidence="5">
    <location>
        <position position="114"/>
    </location>
    <ligand>
        <name>shikimate</name>
        <dbReference type="ChEBI" id="CHEBI:36208"/>
    </ligand>
</feature>
<feature type="domain" description="Quinate/shikimate 5-dehydrogenase/glutamyl-tRNA reductase" evidence="6">
    <location>
        <begin position="129"/>
        <end position="179"/>
    </location>
</feature>
<accession>A0A519B9H6</accession>
<evidence type="ECO:0000313" key="10">
    <source>
        <dbReference type="Proteomes" id="UP000320813"/>
    </source>
</evidence>
<feature type="binding site" evidence="5">
    <location>
        <position position="73"/>
    </location>
    <ligand>
        <name>shikimate</name>
        <dbReference type="ChEBI" id="CHEBI:36208"/>
    </ligand>
</feature>
<evidence type="ECO:0000256" key="5">
    <source>
        <dbReference type="HAMAP-Rule" id="MF_00222"/>
    </source>
</evidence>
<dbReference type="Pfam" id="PF01488">
    <property type="entry name" value="Shikimate_DH"/>
    <property type="match status" value="1"/>
</dbReference>
<comment type="function">
    <text evidence="5">Involved in the biosynthesis of the chorismate, which leads to the biosynthesis of aromatic amino acids. Catalyzes the reversible NADPH linked reduction of 3-dehydroshikimate (DHSA) to yield shikimate (SA).</text>
</comment>
<dbReference type="Gene3D" id="3.40.50.720">
    <property type="entry name" value="NAD(P)-binding Rossmann-like Domain"/>
    <property type="match status" value="1"/>
</dbReference>
<dbReference type="SUPFAM" id="SSF51735">
    <property type="entry name" value="NAD(P)-binding Rossmann-fold domains"/>
    <property type="match status" value="1"/>
</dbReference>
<evidence type="ECO:0000256" key="3">
    <source>
        <dbReference type="ARBA" id="ARBA00023141"/>
    </source>
</evidence>
<keyword evidence="3 5" id="KW-0057">Aromatic amino acid biosynthesis</keyword>
<evidence type="ECO:0000256" key="2">
    <source>
        <dbReference type="ARBA" id="ARBA00012962"/>
    </source>
</evidence>
<dbReference type="UniPathway" id="UPA00053">
    <property type="reaction ID" value="UER00087"/>
</dbReference>
<name>A0A519B9H6_9DELT</name>
<dbReference type="PANTHER" id="PTHR21089">
    <property type="entry name" value="SHIKIMATE DEHYDROGENASE"/>
    <property type="match status" value="1"/>
</dbReference>
<keyword evidence="5" id="KW-0560">Oxidoreductase</keyword>
<comment type="caution">
    <text evidence="5">Lacks conserved residue(s) required for the propagation of feature annotation.</text>
</comment>
<feature type="binding site" evidence="5">
    <location>
        <begin position="139"/>
        <end position="143"/>
    </location>
    <ligand>
        <name>NADP(+)</name>
        <dbReference type="ChEBI" id="CHEBI:58349"/>
    </ligand>
</feature>
<dbReference type="Gene3D" id="3.40.50.10860">
    <property type="entry name" value="Leucine Dehydrogenase, chain A, domain 1"/>
    <property type="match status" value="1"/>
</dbReference>
<dbReference type="Pfam" id="PF18317">
    <property type="entry name" value="SDH_C"/>
    <property type="match status" value="1"/>
</dbReference>
<dbReference type="CDD" id="cd01065">
    <property type="entry name" value="NAD_bind_Shikimate_DH"/>
    <property type="match status" value="1"/>
</dbReference>
<protein>
    <recommendedName>
        <fullName evidence="2 5">Shikimate dehydrogenase (NADP(+))</fullName>
        <shortName evidence="5">SDH</shortName>
        <ecNumber evidence="2 5">1.1.1.25</ecNumber>
    </recommendedName>
</protein>
<feature type="active site" description="Proton acceptor" evidence="5">
    <location>
        <position position="77"/>
    </location>
</feature>
<evidence type="ECO:0000259" key="8">
    <source>
        <dbReference type="Pfam" id="PF18317"/>
    </source>
</evidence>
<dbReference type="InterPro" id="IPR046346">
    <property type="entry name" value="Aminoacid_DH-like_N_sf"/>
</dbReference>
<dbReference type="GO" id="GO:0008652">
    <property type="term" value="P:amino acid biosynthetic process"/>
    <property type="evidence" value="ECO:0007669"/>
    <property type="project" value="UniProtKB-KW"/>
</dbReference>
<dbReference type="EMBL" id="SGBD01000005">
    <property type="protein sequence ID" value="RZD13953.1"/>
    <property type="molecule type" value="Genomic_DNA"/>
</dbReference>
<dbReference type="GO" id="GO:0004764">
    <property type="term" value="F:shikimate 3-dehydrogenase (NADP+) activity"/>
    <property type="evidence" value="ECO:0007669"/>
    <property type="project" value="UniProtKB-UniRule"/>
</dbReference>
<comment type="pathway">
    <text evidence="1 5">Metabolic intermediate biosynthesis; chorismate biosynthesis; chorismate from D-erythrose 4-phosphate and phosphoenolpyruvate: step 4/7.</text>
</comment>
<feature type="binding site" evidence="5">
    <location>
        <position position="265"/>
    </location>
    <ligand>
        <name>NADP(+)</name>
        <dbReference type="ChEBI" id="CHEBI:58349"/>
    </ligand>
</feature>
<dbReference type="InterPro" id="IPR013708">
    <property type="entry name" value="Shikimate_DH-bd_N"/>
</dbReference>
<evidence type="ECO:0000313" key="9">
    <source>
        <dbReference type="EMBL" id="RZD13953.1"/>
    </source>
</evidence>
<gene>
    <name evidence="5" type="primary">aroE</name>
    <name evidence="9" type="ORF">EVJ47_08470</name>
</gene>
<dbReference type="Proteomes" id="UP000320813">
    <property type="component" value="Unassembled WGS sequence"/>
</dbReference>
<dbReference type="GO" id="GO:0009073">
    <property type="term" value="P:aromatic amino acid family biosynthetic process"/>
    <property type="evidence" value="ECO:0007669"/>
    <property type="project" value="UniProtKB-KW"/>
</dbReference>
<comment type="similarity">
    <text evidence="5">Belongs to the shikimate dehydrogenase family.</text>
</comment>
<dbReference type="InterPro" id="IPR036291">
    <property type="entry name" value="NAD(P)-bd_dom_sf"/>
</dbReference>
<dbReference type="HAMAP" id="MF_00222">
    <property type="entry name" value="Shikimate_DH_AroE"/>
    <property type="match status" value="1"/>
</dbReference>
<evidence type="ECO:0000256" key="4">
    <source>
        <dbReference type="ARBA" id="ARBA00049442"/>
    </source>
</evidence>
<dbReference type="Pfam" id="PF08501">
    <property type="entry name" value="Shikimate_dh_N"/>
    <property type="match status" value="1"/>
</dbReference>
<dbReference type="GO" id="GO:0005829">
    <property type="term" value="C:cytosol"/>
    <property type="evidence" value="ECO:0007669"/>
    <property type="project" value="TreeGrafter"/>
</dbReference>
<dbReference type="InterPro" id="IPR041121">
    <property type="entry name" value="SDH_C"/>
</dbReference>
<feature type="binding site" evidence="5">
    <location>
        <position position="244"/>
    </location>
    <ligand>
        <name>shikimate</name>
        <dbReference type="ChEBI" id="CHEBI:36208"/>
    </ligand>
</feature>
<dbReference type="EC" id="1.1.1.25" evidence="2 5"/>
<dbReference type="GO" id="GO:0009423">
    <property type="term" value="P:chorismate biosynthetic process"/>
    <property type="evidence" value="ECO:0007669"/>
    <property type="project" value="UniProtKB-UniRule"/>
</dbReference>
<feature type="binding site" evidence="5">
    <location>
        <position position="98"/>
    </location>
    <ligand>
        <name>shikimate</name>
        <dbReference type="ChEBI" id="CHEBI:36208"/>
    </ligand>
</feature>
<feature type="binding site" evidence="5">
    <location>
        <position position="242"/>
    </location>
    <ligand>
        <name>NADP(+)</name>
        <dbReference type="ChEBI" id="CHEBI:58349"/>
    </ligand>
</feature>
<dbReference type="AlphaFoldDB" id="A0A519B9H6"/>
<feature type="binding site" evidence="5">
    <location>
        <begin position="26"/>
        <end position="28"/>
    </location>
    <ligand>
        <name>shikimate</name>
        <dbReference type="ChEBI" id="CHEBI:36208"/>
    </ligand>
</feature>
<evidence type="ECO:0000256" key="1">
    <source>
        <dbReference type="ARBA" id="ARBA00004871"/>
    </source>
</evidence>
<dbReference type="GO" id="GO:0019632">
    <property type="term" value="P:shikimate metabolic process"/>
    <property type="evidence" value="ECO:0007669"/>
    <property type="project" value="TreeGrafter"/>
</dbReference>
<sequence>MEIQKDFNLFVRPLFTGIFGYNIKYSLSPLIHSKMSKLSNMNICYGSFDISPKTFGAAFNGFKSLKFKGANITQPYKIEVLNYIECLSGEAELIGAVNTVNLEGDGFYRGYNTDTTGFTKSVGYEFGIELKNKNAVILGAGGASRAVLYSLIKEGAQEILIINRNEGNAKRLFEEANSWKAVLKSNSEVFYSGFNLTGILDDKCFEKCDIIINTITPSEGSFGLIKSLPLKALSGKSFAMDISYNPPLTAFLELLSGKAVKSANGLSMLLLQAIESFYIWTGHRIDLSALKSVL</sequence>
<evidence type="ECO:0000259" key="7">
    <source>
        <dbReference type="Pfam" id="PF08501"/>
    </source>
</evidence>
<proteinExistence type="inferred from homology"/>
<evidence type="ECO:0000259" key="6">
    <source>
        <dbReference type="Pfam" id="PF01488"/>
    </source>
</evidence>
<keyword evidence="5" id="KW-0521">NADP</keyword>
<dbReference type="InterPro" id="IPR022893">
    <property type="entry name" value="Shikimate_DH_fam"/>
</dbReference>
<dbReference type="InterPro" id="IPR006151">
    <property type="entry name" value="Shikm_DH/Glu-tRNA_Rdtase"/>
</dbReference>
<dbReference type="GO" id="GO:0050661">
    <property type="term" value="F:NADP binding"/>
    <property type="evidence" value="ECO:0007669"/>
    <property type="project" value="TreeGrafter"/>
</dbReference>
<comment type="subunit">
    <text evidence="5">Homodimer.</text>
</comment>
<comment type="caution">
    <text evidence="9">The sequence shown here is derived from an EMBL/GenBank/DDBJ whole genome shotgun (WGS) entry which is preliminary data.</text>
</comment>
<feature type="domain" description="SDH C-terminal" evidence="8">
    <location>
        <begin position="265"/>
        <end position="291"/>
    </location>
</feature>
<feature type="domain" description="Shikimate dehydrogenase substrate binding N-terminal" evidence="7">
    <location>
        <begin position="18"/>
        <end position="100"/>
    </location>
</feature>
<dbReference type="PANTHER" id="PTHR21089:SF1">
    <property type="entry name" value="BIFUNCTIONAL 3-DEHYDROQUINATE DEHYDRATASE_SHIKIMATE DEHYDROGENASE, CHLOROPLASTIC"/>
    <property type="match status" value="1"/>
</dbReference>
<reference evidence="9 10" key="1">
    <citation type="submission" date="2019-01" db="EMBL/GenBank/DDBJ databases">
        <title>Insights into ecological role of a new deltaproteobacterial order Candidatus Sinidesulfobacterales (Sva0485) by metagenomics and metatranscriptomics.</title>
        <authorList>
            <person name="Tan S."/>
            <person name="Liu J."/>
            <person name="Fang Y."/>
            <person name="Hedlund B.P."/>
            <person name="Lian Z.H."/>
            <person name="Huang L.Y."/>
            <person name="Li J.T."/>
            <person name="Huang L.N."/>
            <person name="Li W.J."/>
            <person name="Jiang H.C."/>
            <person name="Dong H.L."/>
            <person name="Shu W.S."/>
        </authorList>
    </citation>
    <scope>NUCLEOTIDE SEQUENCE [LARGE SCALE GENOMIC DNA]</scope>
    <source>
        <strain evidence="9">AP3</strain>
    </source>
</reference>
<dbReference type="SUPFAM" id="SSF53223">
    <property type="entry name" value="Aminoacid dehydrogenase-like, N-terminal domain"/>
    <property type="match status" value="1"/>
</dbReference>
<organism evidence="9 10">
    <name type="scientific">Candidatus Acidulodesulfobacterium ferriphilum</name>
    <dbReference type="NCBI Taxonomy" id="2597223"/>
    <lineage>
        <taxon>Bacteria</taxon>
        <taxon>Deltaproteobacteria</taxon>
        <taxon>Candidatus Acidulodesulfobacterales</taxon>
        <taxon>Candidatus Acidulodesulfobacterium</taxon>
    </lineage>
</organism>